<evidence type="ECO:0000313" key="3">
    <source>
        <dbReference type="Proteomes" id="UP001549920"/>
    </source>
</evidence>
<gene>
    <name evidence="2" type="ORF">ABMA27_005885</name>
</gene>
<reference evidence="2 3" key="1">
    <citation type="submission" date="2024-06" db="EMBL/GenBank/DDBJ databases">
        <title>A chromosome-level genome assembly of beet webworm, Loxostege sticticalis.</title>
        <authorList>
            <person name="Zhang Y."/>
        </authorList>
    </citation>
    <scope>NUCLEOTIDE SEQUENCE [LARGE SCALE GENOMIC DNA]</scope>
    <source>
        <strain evidence="2">AQ026</strain>
        <tissue evidence="2">Whole body</tissue>
    </source>
</reference>
<proteinExistence type="predicted"/>
<feature type="signal peptide" evidence="1">
    <location>
        <begin position="1"/>
        <end position="18"/>
    </location>
</feature>
<evidence type="ECO:0000256" key="1">
    <source>
        <dbReference type="SAM" id="SignalP"/>
    </source>
</evidence>
<dbReference type="EMBL" id="JBEUOH010000019">
    <property type="protein sequence ID" value="KAL0869633.1"/>
    <property type="molecule type" value="Genomic_DNA"/>
</dbReference>
<organism evidence="2 3">
    <name type="scientific">Loxostege sticticalis</name>
    <name type="common">Beet webworm moth</name>
    <dbReference type="NCBI Taxonomy" id="481309"/>
    <lineage>
        <taxon>Eukaryota</taxon>
        <taxon>Metazoa</taxon>
        <taxon>Ecdysozoa</taxon>
        <taxon>Arthropoda</taxon>
        <taxon>Hexapoda</taxon>
        <taxon>Insecta</taxon>
        <taxon>Pterygota</taxon>
        <taxon>Neoptera</taxon>
        <taxon>Endopterygota</taxon>
        <taxon>Lepidoptera</taxon>
        <taxon>Glossata</taxon>
        <taxon>Ditrysia</taxon>
        <taxon>Pyraloidea</taxon>
        <taxon>Crambidae</taxon>
        <taxon>Pyraustinae</taxon>
        <taxon>Loxostege</taxon>
    </lineage>
</organism>
<name>A0ABR3HGU4_LOXSC</name>
<evidence type="ECO:0000313" key="2">
    <source>
        <dbReference type="EMBL" id="KAL0869633.1"/>
    </source>
</evidence>
<keyword evidence="1" id="KW-0732">Signal</keyword>
<sequence length="251" mass="28850">MRFLIVYVIATKIVLVLGNSYSDDSGSENSRKPALRCDFNREAADDESNSDCSAFDDEVATTNTIRTPDPDKTFLSTPRVIVIPRGPFYDFVVNICNTLLHHFSTNRVPGFFNVLGKCLRGLGSGRYMKSILSKFARKLRNYSAYKGKLLKVKVQDFLNIISSGEPAVNEFFFAMNAIYNVRDDNKMDDFIYLLKRYGVGESRHIGDKTRWTFERIIFDVFYKQTETIQKDIEIKFQSAMIEYMEGHKNSL</sequence>
<comment type="caution">
    <text evidence="2">The sequence shown here is derived from an EMBL/GenBank/DDBJ whole genome shotgun (WGS) entry which is preliminary data.</text>
</comment>
<dbReference type="Proteomes" id="UP001549920">
    <property type="component" value="Unassembled WGS sequence"/>
</dbReference>
<keyword evidence="3" id="KW-1185">Reference proteome</keyword>
<accession>A0ABR3HGU4</accession>
<protein>
    <submittedName>
        <fullName evidence="2">Uncharacterized protein</fullName>
    </submittedName>
</protein>
<feature type="chain" id="PRO_5045673628" evidence="1">
    <location>
        <begin position="19"/>
        <end position="251"/>
    </location>
</feature>